<dbReference type="PATRIC" id="fig|1003195.11.peg.6994"/>
<evidence type="ECO:0000256" key="2">
    <source>
        <dbReference type="ARBA" id="ARBA00004496"/>
    </source>
</evidence>
<evidence type="ECO:0000256" key="7">
    <source>
        <dbReference type="ARBA" id="ARBA00022670"/>
    </source>
</evidence>
<dbReference type="SUPFAM" id="SSF63737">
    <property type="entry name" value="Leukotriene A4 hydrolase N-terminal domain"/>
    <property type="match status" value="1"/>
</dbReference>
<evidence type="ECO:0000256" key="8">
    <source>
        <dbReference type="ARBA" id="ARBA00022723"/>
    </source>
</evidence>
<evidence type="ECO:0000256" key="4">
    <source>
        <dbReference type="ARBA" id="ARBA00012564"/>
    </source>
</evidence>
<keyword evidence="9" id="KW-0378">Hydrolase</keyword>
<keyword evidence="8 15" id="KW-0479">Metal-binding</keyword>
<dbReference type="SUPFAM" id="SSF55486">
    <property type="entry name" value="Metalloproteases ('zincins'), catalytic domain"/>
    <property type="match status" value="1"/>
</dbReference>
<comment type="subcellular location">
    <subcellularLocation>
        <location evidence="2">Cytoplasm</location>
    </subcellularLocation>
</comment>
<feature type="chain" id="PRO_5039065877" description="Aminopeptidase N" evidence="16">
    <location>
        <begin position="25"/>
        <end position="484"/>
    </location>
</feature>
<evidence type="ECO:0000313" key="20">
    <source>
        <dbReference type="Proteomes" id="UP000007842"/>
    </source>
</evidence>
<dbReference type="PRINTS" id="PR00756">
    <property type="entry name" value="ALADIPTASE"/>
</dbReference>
<evidence type="ECO:0000256" key="1">
    <source>
        <dbReference type="ARBA" id="ARBA00000098"/>
    </source>
</evidence>
<dbReference type="Gene3D" id="1.10.390.10">
    <property type="entry name" value="Neutral Protease Domain 2"/>
    <property type="match status" value="1"/>
</dbReference>
<dbReference type="PANTHER" id="PTHR45726">
    <property type="entry name" value="LEUKOTRIENE A-4 HYDROLASE"/>
    <property type="match status" value="1"/>
</dbReference>
<name>F8JSP4_STREN</name>
<evidence type="ECO:0000259" key="18">
    <source>
        <dbReference type="Pfam" id="PF17900"/>
    </source>
</evidence>
<feature type="domain" description="Aminopeptidase N-like N-terminal" evidence="18">
    <location>
        <begin position="63"/>
        <end position="238"/>
    </location>
</feature>
<evidence type="ECO:0000256" key="12">
    <source>
        <dbReference type="ARBA" id="ARBA00029811"/>
    </source>
</evidence>
<evidence type="ECO:0000256" key="11">
    <source>
        <dbReference type="ARBA" id="ARBA00023049"/>
    </source>
</evidence>
<dbReference type="GO" id="GO:0005737">
    <property type="term" value="C:cytoplasm"/>
    <property type="evidence" value="ECO:0007669"/>
    <property type="project" value="UniProtKB-SubCell"/>
</dbReference>
<evidence type="ECO:0000256" key="9">
    <source>
        <dbReference type="ARBA" id="ARBA00022801"/>
    </source>
</evidence>
<dbReference type="eggNOG" id="COG0308">
    <property type="taxonomic scope" value="Bacteria"/>
</dbReference>
<dbReference type="Proteomes" id="UP000007842">
    <property type="component" value="Chromosome"/>
</dbReference>
<dbReference type="InterPro" id="IPR006311">
    <property type="entry name" value="TAT_signal"/>
</dbReference>
<dbReference type="Pfam" id="PF17900">
    <property type="entry name" value="Peptidase_M1_N"/>
    <property type="match status" value="1"/>
</dbReference>
<keyword evidence="6" id="KW-0963">Cytoplasm</keyword>
<dbReference type="STRING" id="1003195.SCATT_55790"/>
<keyword evidence="7" id="KW-0645">Protease</keyword>
<dbReference type="GO" id="GO:0008270">
    <property type="term" value="F:zinc ion binding"/>
    <property type="evidence" value="ECO:0007669"/>
    <property type="project" value="InterPro"/>
</dbReference>
<dbReference type="OrthoDB" id="100605at2"/>
<evidence type="ECO:0000256" key="10">
    <source>
        <dbReference type="ARBA" id="ARBA00022833"/>
    </source>
</evidence>
<dbReference type="InterPro" id="IPR027268">
    <property type="entry name" value="Peptidase_M4/M1_CTD_sf"/>
</dbReference>
<feature type="signal peptide" evidence="16">
    <location>
        <begin position="1"/>
        <end position="24"/>
    </location>
</feature>
<evidence type="ECO:0000313" key="19">
    <source>
        <dbReference type="EMBL" id="AEW97950.1"/>
    </source>
</evidence>
<dbReference type="CDD" id="cd09603">
    <property type="entry name" value="M1_APN_like"/>
    <property type="match status" value="1"/>
</dbReference>
<evidence type="ECO:0000256" key="14">
    <source>
        <dbReference type="PIRSR" id="PIRSR634015-1"/>
    </source>
</evidence>
<dbReference type="MEROPS" id="M01.033"/>
<dbReference type="PANTHER" id="PTHR45726:SF3">
    <property type="entry name" value="LEUKOTRIENE A-4 HYDROLASE"/>
    <property type="match status" value="1"/>
</dbReference>
<dbReference type="GO" id="GO:0008237">
    <property type="term" value="F:metallopeptidase activity"/>
    <property type="evidence" value="ECO:0007669"/>
    <property type="project" value="UniProtKB-KW"/>
</dbReference>
<dbReference type="PROSITE" id="PS51318">
    <property type="entry name" value="TAT"/>
    <property type="match status" value="1"/>
</dbReference>
<dbReference type="InterPro" id="IPR001930">
    <property type="entry name" value="Peptidase_M1"/>
</dbReference>
<organism evidence="19 20">
    <name type="scientific">Streptantibioticus cattleyicolor (strain ATCC 35852 / DSM 46488 / JCM 4925 / NBRC 14057 / NRRL 8057)</name>
    <name type="common">Streptomyces cattleya</name>
    <dbReference type="NCBI Taxonomy" id="1003195"/>
    <lineage>
        <taxon>Bacteria</taxon>
        <taxon>Bacillati</taxon>
        <taxon>Actinomycetota</taxon>
        <taxon>Actinomycetes</taxon>
        <taxon>Kitasatosporales</taxon>
        <taxon>Streptomycetaceae</taxon>
        <taxon>Streptantibioticus</taxon>
    </lineage>
</organism>
<evidence type="ECO:0000256" key="16">
    <source>
        <dbReference type="SAM" id="SignalP"/>
    </source>
</evidence>
<feature type="binding site" evidence="15">
    <location>
        <position position="338"/>
    </location>
    <ligand>
        <name>Zn(2+)</name>
        <dbReference type="ChEBI" id="CHEBI:29105"/>
        <note>catalytic</note>
    </ligand>
</feature>
<evidence type="ECO:0000256" key="5">
    <source>
        <dbReference type="ARBA" id="ARBA00015611"/>
    </source>
</evidence>
<comment type="cofactor">
    <cofactor evidence="15">
        <name>Zn(2+)</name>
        <dbReference type="ChEBI" id="CHEBI:29105"/>
    </cofactor>
    <text evidence="15">Binds 1 zinc ion per subunit.</text>
</comment>
<feature type="active site" description="Proton acceptor" evidence="14">
    <location>
        <position position="335"/>
    </location>
</feature>
<evidence type="ECO:0000256" key="13">
    <source>
        <dbReference type="ARBA" id="ARBA00031533"/>
    </source>
</evidence>
<keyword evidence="10 15" id="KW-0862">Zinc</keyword>
<dbReference type="AlphaFoldDB" id="F8JSP4"/>
<keyword evidence="20" id="KW-1185">Reference proteome</keyword>
<dbReference type="KEGG" id="scy:SCATT_55790"/>
<dbReference type="GO" id="GO:0016285">
    <property type="term" value="F:alanyl aminopeptidase activity"/>
    <property type="evidence" value="ECO:0007669"/>
    <property type="project" value="UniProtKB-EC"/>
</dbReference>
<dbReference type="HOGENOM" id="CLU_014298_2_0_11"/>
<evidence type="ECO:0000259" key="17">
    <source>
        <dbReference type="Pfam" id="PF01433"/>
    </source>
</evidence>
<reference evidence="20" key="1">
    <citation type="submission" date="2011-12" db="EMBL/GenBank/DDBJ databases">
        <title>Complete genome sequence of Streptomyces cattleya strain DSM 46488.</title>
        <authorList>
            <person name="Ou H.-Y."/>
            <person name="Li P."/>
            <person name="Zhao C."/>
            <person name="O'Hagan D."/>
            <person name="Deng Z."/>
        </authorList>
    </citation>
    <scope>NUCLEOTIDE SEQUENCE [LARGE SCALE GENOMIC DNA]</scope>
    <source>
        <strain evidence="20">ATCC 35852 / DSM 46488 / JCM 4925 / NBRC 14057 / NRRL 8057</strain>
    </source>
</reference>
<keyword evidence="11" id="KW-0482">Metalloprotease</keyword>
<comment type="catalytic activity">
    <reaction evidence="1">
        <text>Release of an N-terminal amino acid, Xaa-|-Yaa- from a peptide, amide or arylamide. Xaa is preferably Ala, but may be most amino acids including Pro (slow action). When a terminal hydrophobic residue is followed by a prolyl residue, the two may be released as an intact Xaa-Pro dipeptide.</text>
        <dbReference type="EC" id="3.4.11.2"/>
    </reaction>
</comment>
<dbReference type="Gene3D" id="2.60.40.1730">
    <property type="entry name" value="tricorn interacting facor f3 domain"/>
    <property type="match status" value="1"/>
</dbReference>
<comment type="similarity">
    <text evidence="3">Belongs to the peptidase M1 family.</text>
</comment>
<accession>G8X182</accession>
<dbReference type="KEGG" id="sct:SCAT_5580"/>
<evidence type="ECO:0000256" key="3">
    <source>
        <dbReference type="ARBA" id="ARBA00010136"/>
    </source>
</evidence>
<dbReference type="EC" id="3.4.11.2" evidence="4"/>
<accession>F8JSP4</accession>
<evidence type="ECO:0000256" key="15">
    <source>
        <dbReference type="PIRSR" id="PIRSR634015-3"/>
    </source>
</evidence>
<gene>
    <name evidence="19" type="ordered locus">SCATT_55790</name>
</gene>
<feature type="binding site" evidence="15">
    <location>
        <position position="334"/>
    </location>
    <ligand>
        <name>Zn(2+)</name>
        <dbReference type="ChEBI" id="CHEBI:29105"/>
        <note>catalytic</note>
    </ligand>
</feature>
<feature type="binding site" evidence="15">
    <location>
        <position position="357"/>
    </location>
    <ligand>
        <name>Zn(2+)</name>
        <dbReference type="ChEBI" id="CHEBI:29105"/>
        <note>catalytic</note>
    </ligand>
</feature>
<evidence type="ECO:0000256" key="6">
    <source>
        <dbReference type="ARBA" id="ARBA00022490"/>
    </source>
</evidence>
<protein>
    <recommendedName>
        <fullName evidence="5">Aminopeptidase N</fullName>
        <ecNumber evidence="4">3.4.11.2</ecNumber>
    </recommendedName>
    <alternativeName>
        <fullName evidence="12">Alanine aminopeptidase</fullName>
    </alternativeName>
    <alternativeName>
        <fullName evidence="13">Lysyl aminopeptidase</fullName>
    </alternativeName>
</protein>
<dbReference type="InterPro" id="IPR042097">
    <property type="entry name" value="Aminopeptidase_N-like_N_sf"/>
</dbReference>
<dbReference type="GO" id="GO:0006508">
    <property type="term" value="P:proteolysis"/>
    <property type="evidence" value="ECO:0007669"/>
    <property type="project" value="UniProtKB-KW"/>
</dbReference>
<dbReference type="InterPro" id="IPR014782">
    <property type="entry name" value="Peptidase_M1_dom"/>
</dbReference>
<dbReference type="InterPro" id="IPR034015">
    <property type="entry name" value="M1_LTA4H"/>
</dbReference>
<dbReference type="Pfam" id="PF01433">
    <property type="entry name" value="Peptidase_M1"/>
    <property type="match status" value="1"/>
</dbReference>
<feature type="domain" description="Peptidase M1 membrane alanine aminopeptidase" evidence="17">
    <location>
        <begin position="290"/>
        <end position="469"/>
    </location>
</feature>
<proteinExistence type="inferred from homology"/>
<dbReference type="InterPro" id="IPR045357">
    <property type="entry name" value="Aminopeptidase_N-like_N"/>
</dbReference>
<feature type="active site" description="Proton donor" evidence="14">
    <location>
        <position position="410"/>
    </location>
</feature>
<sequence length="484" mass="53669">MSMSTSTRRAFLAGMIALPALGLAADAAGRSNDEMRFWPRRHHVPPGTRYFAEHGDPELHVAEYDLRLAYRPDRRTLDAVARITATHGAGAPGADLDLSSALKVSEVLLDGAPVPFRHHRGKLRITPEGGLRAGRPFHAEVRYGGRPKPLRTAAFGEIGWDYDEADPTGVMVASQPVGAPSWYPCNDHPADKAAYRFEVTVPAGLQVVANGVLTDRRPMPSGAERWTYEHAGPMASYLATLGIGSYVLHSQHGGSVPIRNAFPERLAALFHHDFGRQPQMTRVFTDLFGPYPFEVYGAVVVDAELDDPVENQTFSLFGTNHLDGRRGSERLVAHELVHQWFGNSVTLADWRDIWLNEGFATYGEWLWWEFSGDRPAAAHAAEHWADLDDDPQWLRIGDPGPDRIFDDRVYTRGACTLHALRTTVGDDRFFATLRAWAGEYRHRSAGTAEFIALAEHHAGRELGSLFTPWLYEKRLPPLPGTTGA</sequence>
<dbReference type="EMBL" id="CP003219">
    <property type="protein sequence ID" value="AEW97950.1"/>
    <property type="molecule type" value="Genomic_DNA"/>
</dbReference>
<keyword evidence="16" id="KW-0732">Signal</keyword>